<feature type="transmembrane region" description="Helical" evidence="1">
    <location>
        <begin position="157"/>
        <end position="176"/>
    </location>
</feature>
<feature type="transmembrane region" description="Helical" evidence="1">
    <location>
        <begin position="132"/>
        <end position="151"/>
    </location>
</feature>
<sequence>MDVDDSAVEGAYLDEVERAVSVRDPDAASHIRAEIAAHIVECRSDAEQRGEPITIHDIIAEIGDPLAVAAEVPTTSGKNSKPSRITLFARWEPISYVWAVCLLIAVGSSLYFIGWALGLIMMWTSALWSRRVKIWSTAVIPGCLLLALIWFDFVFVAGYLGTTAIAVLLYFTSAPVKARRAAKRAATAQERLTPARS</sequence>
<evidence type="ECO:0000313" key="3">
    <source>
        <dbReference type="Proteomes" id="UP000293995"/>
    </source>
</evidence>
<keyword evidence="1" id="KW-0812">Transmembrane</keyword>
<dbReference type="EMBL" id="CP035494">
    <property type="protein sequence ID" value="QAY58628.1"/>
    <property type="molecule type" value="Genomic_DNA"/>
</dbReference>
<proteinExistence type="predicted"/>
<gene>
    <name evidence="2" type="ORF">ET475_00485</name>
</gene>
<keyword evidence="1" id="KW-1133">Transmembrane helix</keyword>
<accession>A0A4P6ELD4</accession>
<keyword evidence="3" id="KW-1185">Reference proteome</keyword>
<dbReference type="RefSeq" id="WP_129385009.1">
    <property type="nucleotide sequence ID" value="NZ_CP035494.1"/>
</dbReference>
<feature type="transmembrane region" description="Helical" evidence="1">
    <location>
        <begin position="96"/>
        <end position="120"/>
    </location>
</feature>
<keyword evidence="1" id="KW-0472">Membrane</keyword>
<evidence type="ECO:0000256" key="1">
    <source>
        <dbReference type="SAM" id="Phobius"/>
    </source>
</evidence>
<dbReference type="KEGG" id="mprt:ET475_00485"/>
<dbReference type="OrthoDB" id="5114815at2"/>
<dbReference type="Proteomes" id="UP000293995">
    <property type="component" value="Chromosome"/>
</dbReference>
<protein>
    <submittedName>
        <fullName evidence="2">Uncharacterized protein</fullName>
    </submittedName>
</protein>
<evidence type="ECO:0000313" key="2">
    <source>
        <dbReference type="EMBL" id="QAY58628.1"/>
    </source>
</evidence>
<reference evidence="2 3" key="1">
    <citation type="submission" date="2019-01" db="EMBL/GenBank/DDBJ databases">
        <title>Genome sequencing of strain DFW100M-13.</title>
        <authorList>
            <person name="Heo J."/>
            <person name="Kim S.-J."/>
            <person name="Kim J.-S."/>
            <person name="Hong S.-B."/>
            <person name="Kwon S.-W."/>
        </authorList>
    </citation>
    <scope>NUCLEOTIDE SEQUENCE [LARGE SCALE GENOMIC DNA]</scope>
    <source>
        <strain evidence="2 3">DFW100M-13</strain>
    </source>
</reference>
<organism evidence="2 3">
    <name type="scientific">Microbacterium protaetiae</name>
    <dbReference type="NCBI Taxonomy" id="2509458"/>
    <lineage>
        <taxon>Bacteria</taxon>
        <taxon>Bacillati</taxon>
        <taxon>Actinomycetota</taxon>
        <taxon>Actinomycetes</taxon>
        <taxon>Micrococcales</taxon>
        <taxon>Microbacteriaceae</taxon>
        <taxon>Microbacterium</taxon>
    </lineage>
</organism>
<name>A0A4P6ELD4_9MICO</name>
<dbReference type="AlphaFoldDB" id="A0A4P6ELD4"/>